<evidence type="ECO:0000313" key="3">
    <source>
        <dbReference type="Proteomes" id="UP000315395"/>
    </source>
</evidence>
<protein>
    <recommendedName>
        <fullName evidence="1">Calcineurin-like phosphoesterase domain-containing protein</fullName>
    </recommendedName>
</protein>
<dbReference type="SUPFAM" id="SSF56300">
    <property type="entry name" value="Metallo-dependent phosphatases"/>
    <property type="match status" value="1"/>
</dbReference>
<dbReference type="Proteomes" id="UP000315395">
    <property type="component" value="Chromosome"/>
</dbReference>
<dbReference type="GO" id="GO:0008803">
    <property type="term" value="F:bis(5'-nucleosyl)-tetraphosphatase (symmetrical) activity"/>
    <property type="evidence" value="ECO:0007669"/>
    <property type="project" value="TreeGrafter"/>
</dbReference>
<feature type="domain" description="Calcineurin-like phosphoesterase" evidence="1">
    <location>
        <begin position="4"/>
        <end position="81"/>
    </location>
</feature>
<dbReference type="GO" id="GO:0016791">
    <property type="term" value="F:phosphatase activity"/>
    <property type="evidence" value="ECO:0007669"/>
    <property type="project" value="TreeGrafter"/>
</dbReference>
<dbReference type="GO" id="GO:0110154">
    <property type="term" value="P:RNA decapping"/>
    <property type="evidence" value="ECO:0007669"/>
    <property type="project" value="TreeGrafter"/>
</dbReference>
<dbReference type="PANTHER" id="PTHR42850:SF4">
    <property type="entry name" value="ZINC-DEPENDENT ENDOPOLYPHOSPHATASE"/>
    <property type="match status" value="1"/>
</dbReference>
<dbReference type="GO" id="GO:0005737">
    <property type="term" value="C:cytoplasm"/>
    <property type="evidence" value="ECO:0007669"/>
    <property type="project" value="TreeGrafter"/>
</dbReference>
<dbReference type="InterPro" id="IPR004843">
    <property type="entry name" value="Calcineurin-like_PHP"/>
</dbReference>
<evidence type="ECO:0000313" key="2">
    <source>
        <dbReference type="EMBL" id="QDO88566.1"/>
    </source>
</evidence>
<proteinExistence type="predicted"/>
<dbReference type="RefSeq" id="WP_143783244.1">
    <property type="nucleotide sequence ID" value="NZ_CP041616.1"/>
</dbReference>
<name>A0A516GAL2_9MICO</name>
<sequence>MMDRYAFIGDVHGALRPLIAAVEHAQHVAESIVLLGDYVNRGEQSREVLDFLLQAETRLAGRIHFLAGHHDLAFLGALDHGREDAFLRMGGAATLSSYPYFGANGTRLDLRERVPPPHVKFLRCLESSFVTDECVAFHDQADAPPLKIGQFGVFGHRPILGNRPYIAKDFALIDTGCGTLPDGRLTCFQWPSRDWIQTG</sequence>
<evidence type="ECO:0000259" key="1">
    <source>
        <dbReference type="Pfam" id="PF00149"/>
    </source>
</evidence>
<dbReference type="Pfam" id="PF00149">
    <property type="entry name" value="Metallophos"/>
    <property type="match status" value="1"/>
</dbReference>
<dbReference type="KEGG" id="orz:FNH13_09630"/>
<dbReference type="AlphaFoldDB" id="A0A516GAL2"/>
<dbReference type="PRINTS" id="PR00114">
    <property type="entry name" value="STPHPHTASE"/>
</dbReference>
<dbReference type="OrthoDB" id="9813918at2"/>
<dbReference type="InterPro" id="IPR029052">
    <property type="entry name" value="Metallo-depent_PP-like"/>
</dbReference>
<reference evidence="2 3" key="1">
    <citation type="submission" date="2019-07" db="EMBL/GenBank/DDBJ databases">
        <title>complete genome sequencing of Ornithinimicrobium sp. H23M54.</title>
        <authorList>
            <person name="Bae J.-W."/>
            <person name="Lee S.-Y."/>
        </authorList>
    </citation>
    <scope>NUCLEOTIDE SEQUENCE [LARGE SCALE GENOMIC DNA]</scope>
    <source>
        <strain evidence="2 3">H23M54</strain>
    </source>
</reference>
<accession>A0A516GAL2</accession>
<dbReference type="InterPro" id="IPR050126">
    <property type="entry name" value="Ap4A_hydrolase"/>
</dbReference>
<organism evidence="2 3">
    <name type="scientific">Ornithinimicrobium ciconiae</name>
    <dbReference type="NCBI Taxonomy" id="2594265"/>
    <lineage>
        <taxon>Bacteria</taxon>
        <taxon>Bacillati</taxon>
        <taxon>Actinomycetota</taxon>
        <taxon>Actinomycetes</taxon>
        <taxon>Micrococcales</taxon>
        <taxon>Ornithinimicrobiaceae</taxon>
        <taxon>Ornithinimicrobium</taxon>
    </lineage>
</organism>
<dbReference type="Gene3D" id="3.60.21.10">
    <property type="match status" value="1"/>
</dbReference>
<dbReference type="EMBL" id="CP041616">
    <property type="protein sequence ID" value="QDO88566.1"/>
    <property type="molecule type" value="Genomic_DNA"/>
</dbReference>
<keyword evidence="3" id="KW-1185">Reference proteome</keyword>
<dbReference type="InterPro" id="IPR006186">
    <property type="entry name" value="Ser/Thr-sp_prot-phosphatase"/>
</dbReference>
<gene>
    <name evidence="2" type="ORF">FNH13_09630</name>
</gene>
<dbReference type="PANTHER" id="PTHR42850">
    <property type="entry name" value="METALLOPHOSPHOESTERASE"/>
    <property type="match status" value="1"/>
</dbReference>